<evidence type="ECO:0000259" key="1">
    <source>
        <dbReference type="Pfam" id="PF07734"/>
    </source>
</evidence>
<dbReference type="SUPFAM" id="SSF50965">
    <property type="entry name" value="Galactose oxidase, central domain"/>
    <property type="match status" value="1"/>
</dbReference>
<evidence type="ECO:0000313" key="3">
    <source>
        <dbReference type="Proteomes" id="UP001443914"/>
    </source>
</evidence>
<dbReference type="Proteomes" id="UP001443914">
    <property type="component" value="Unassembled WGS sequence"/>
</dbReference>
<dbReference type="PANTHER" id="PTHR31672:SF13">
    <property type="entry name" value="F-BOX PROTEIN CPR30-LIKE"/>
    <property type="match status" value="1"/>
</dbReference>
<feature type="domain" description="F-box associated beta-propeller type 1" evidence="1">
    <location>
        <begin position="7"/>
        <end position="156"/>
    </location>
</feature>
<dbReference type="PANTHER" id="PTHR31672">
    <property type="entry name" value="BNACNNG10540D PROTEIN"/>
    <property type="match status" value="1"/>
</dbReference>
<gene>
    <name evidence="2" type="ORF">RND81_14G021700</name>
</gene>
<evidence type="ECO:0000313" key="2">
    <source>
        <dbReference type="EMBL" id="KAK9664140.1"/>
    </source>
</evidence>
<dbReference type="InterPro" id="IPR015915">
    <property type="entry name" value="Kelch-typ_b-propeller"/>
</dbReference>
<dbReference type="InterPro" id="IPR050796">
    <property type="entry name" value="SCF_F-box_component"/>
</dbReference>
<protein>
    <recommendedName>
        <fullName evidence="1">F-box associated beta-propeller type 1 domain-containing protein</fullName>
    </recommendedName>
</protein>
<comment type="caution">
    <text evidence="2">The sequence shown here is derived from an EMBL/GenBank/DDBJ whole genome shotgun (WGS) entry which is preliminary data.</text>
</comment>
<reference evidence="2" key="1">
    <citation type="submission" date="2024-03" db="EMBL/GenBank/DDBJ databases">
        <title>WGS assembly of Saponaria officinalis var. Norfolk2.</title>
        <authorList>
            <person name="Jenkins J."/>
            <person name="Shu S."/>
            <person name="Grimwood J."/>
            <person name="Barry K."/>
            <person name="Goodstein D."/>
            <person name="Schmutz J."/>
            <person name="Leebens-Mack J."/>
            <person name="Osbourn A."/>
        </authorList>
    </citation>
    <scope>NUCLEOTIDE SEQUENCE [LARGE SCALE GENOMIC DNA]</scope>
    <source>
        <strain evidence="2">JIC</strain>
    </source>
</reference>
<sequence length="228" mass="26500">MPHNSPQSSPAIVGSCDGLVCLYHGLNHHRTFYLWNPATRECREIDQIEEIEEIDPFMFTAAYGFGHGSFIDDYSILAIFTTYTDEFRSQLYIYSTKSGKWKRVICVLDNYRVSTIGIHKGVTVNDRIYWPLRCRNHGEQFNSIVGFNLVTEQFEKHEDWNSWEKLLVVDIGCVEFVHFSTSGKCLIQHLKELKVVDQGREESADLGEHYNGHLWEVEDYLESYVSPF</sequence>
<dbReference type="InterPro" id="IPR006527">
    <property type="entry name" value="F-box-assoc_dom_typ1"/>
</dbReference>
<name>A0AAW1GHA0_SAPOF</name>
<keyword evidence="3" id="KW-1185">Reference proteome</keyword>
<organism evidence="2 3">
    <name type="scientific">Saponaria officinalis</name>
    <name type="common">Common soapwort</name>
    <name type="synonym">Lychnis saponaria</name>
    <dbReference type="NCBI Taxonomy" id="3572"/>
    <lineage>
        <taxon>Eukaryota</taxon>
        <taxon>Viridiplantae</taxon>
        <taxon>Streptophyta</taxon>
        <taxon>Embryophyta</taxon>
        <taxon>Tracheophyta</taxon>
        <taxon>Spermatophyta</taxon>
        <taxon>Magnoliopsida</taxon>
        <taxon>eudicotyledons</taxon>
        <taxon>Gunneridae</taxon>
        <taxon>Pentapetalae</taxon>
        <taxon>Caryophyllales</taxon>
        <taxon>Caryophyllaceae</taxon>
        <taxon>Caryophylleae</taxon>
        <taxon>Saponaria</taxon>
    </lineage>
</organism>
<dbReference type="AlphaFoldDB" id="A0AAW1GHA0"/>
<dbReference type="EMBL" id="JBDFQZ010000014">
    <property type="protein sequence ID" value="KAK9664140.1"/>
    <property type="molecule type" value="Genomic_DNA"/>
</dbReference>
<dbReference type="InterPro" id="IPR011043">
    <property type="entry name" value="Gal_Oxase/kelch_b-propeller"/>
</dbReference>
<dbReference type="Pfam" id="PF07734">
    <property type="entry name" value="FBA_1"/>
    <property type="match status" value="1"/>
</dbReference>
<accession>A0AAW1GHA0</accession>
<proteinExistence type="predicted"/>
<dbReference type="InterPro" id="IPR017451">
    <property type="entry name" value="F-box-assoc_interact_dom"/>
</dbReference>
<dbReference type="Gene3D" id="2.120.10.80">
    <property type="entry name" value="Kelch-type beta propeller"/>
    <property type="match status" value="1"/>
</dbReference>
<dbReference type="NCBIfam" id="TIGR01640">
    <property type="entry name" value="F_box_assoc_1"/>
    <property type="match status" value="1"/>
</dbReference>